<accession>A0A383RHK3</accession>
<protein>
    <submittedName>
        <fullName evidence="2">Uncharacterized protein</fullName>
    </submittedName>
</protein>
<keyword evidence="1" id="KW-1133">Transmembrane helix</keyword>
<dbReference type="Proteomes" id="UP000304148">
    <property type="component" value="Chromosome"/>
</dbReference>
<organism evidence="2 3">
    <name type="scientific">Paenibacillus alvei</name>
    <name type="common">Bacillus alvei</name>
    <dbReference type="NCBI Taxonomy" id="44250"/>
    <lineage>
        <taxon>Bacteria</taxon>
        <taxon>Bacillati</taxon>
        <taxon>Bacillota</taxon>
        <taxon>Bacilli</taxon>
        <taxon>Bacillales</taxon>
        <taxon>Paenibacillaceae</taxon>
        <taxon>Paenibacillus</taxon>
    </lineage>
</organism>
<reference evidence="3" key="1">
    <citation type="submission" date="2018-08" db="EMBL/GenBank/DDBJ databases">
        <authorList>
            <person name="Chevrot R."/>
        </authorList>
    </citation>
    <scope>NUCLEOTIDE SEQUENCE [LARGE SCALE GENOMIC DNA]</scope>
</reference>
<name>A0A383RHK3_PAEAL</name>
<sequence>MNTSTFLFLMKDEFRRRNSAKHSNKWWMFYVAAGILIGLIFAAVFADNLDPYSIMFMSFGFPYITFIIAFGIVIREWKNGTAGWWLTLPYPRRSLILSKYAASICTAVIMHIIFWVGAQLFVAYALILKGNFDFHSLAAFMQTSAIWYGVIMMVIPFMAAFGTLTGVVSRSRLKPLTPMLWIVYGFSGNSLFWILESPHLNKLQLAQNPNAMFTVQSHEFGWIALGIILLSGILISAATVLMNKQVEG</sequence>
<dbReference type="GO" id="GO:0140359">
    <property type="term" value="F:ABC-type transporter activity"/>
    <property type="evidence" value="ECO:0007669"/>
    <property type="project" value="InterPro"/>
</dbReference>
<gene>
    <name evidence="2" type="ORF">PBLR_14484</name>
</gene>
<dbReference type="RefSeq" id="WP_138188060.1">
    <property type="nucleotide sequence ID" value="NZ_LS992241.1"/>
</dbReference>
<keyword evidence="1" id="KW-0472">Membrane</keyword>
<keyword evidence="1" id="KW-0812">Transmembrane</keyword>
<dbReference type="GO" id="GO:0005886">
    <property type="term" value="C:plasma membrane"/>
    <property type="evidence" value="ECO:0007669"/>
    <property type="project" value="UniProtKB-SubCell"/>
</dbReference>
<evidence type="ECO:0000256" key="1">
    <source>
        <dbReference type="SAM" id="Phobius"/>
    </source>
</evidence>
<evidence type="ECO:0000313" key="3">
    <source>
        <dbReference type="Proteomes" id="UP000304148"/>
    </source>
</evidence>
<feature type="transmembrane region" description="Helical" evidence="1">
    <location>
        <begin position="180"/>
        <end position="200"/>
    </location>
</feature>
<dbReference type="EMBL" id="LS992241">
    <property type="protein sequence ID" value="SYX86062.1"/>
    <property type="molecule type" value="Genomic_DNA"/>
</dbReference>
<dbReference type="Pfam" id="PF12679">
    <property type="entry name" value="ABC2_membrane_2"/>
    <property type="match status" value="1"/>
</dbReference>
<feature type="transmembrane region" description="Helical" evidence="1">
    <location>
        <begin position="146"/>
        <end position="168"/>
    </location>
</feature>
<proteinExistence type="predicted"/>
<feature type="transmembrane region" description="Helical" evidence="1">
    <location>
        <begin position="26"/>
        <end position="46"/>
    </location>
</feature>
<feature type="transmembrane region" description="Helical" evidence="1">
    <location>
        <begin position="52"/>
        <end position="74"/>
    </location>
</feature>
<feature type="transmembrane region" description="Helical" evidence="1">
    <location>
        <begin position="220"/>
        <end position="242"/>
    </location>
</feature>
<feature type="transmembrane region" description="Helical" evidence="1">
    <location>
        <begin position="100"/>
        <end position="126"/>
    </location>
</feature>
<evidence type="ECO:0000313" key="2">
    <source>
        <dbReference type="EMBL" id="SYX86062.1"/>
    </source>
</evidence>
<dbReference type="AlphaFoldDB" id="A0A383RHK3"/>